<comment type="pathway">
    <text evidence="3">Cofactor biosynthesis; pyrroloquinoline quinone biosynthesis.</text>
</comment>
<gene>
    <name evidence="3" type="primary">pqqC</name>
    <name evidence="5" type="ORF">C7446_0663</name>
</gene>
<evidence type="ECO:0000313" key="5">
    <source>
        <dbReference type="EMBL" id="RKR06671.1"/>
    </source>
</evidence>
<dbReference type="EC" id="1.3.3.11" evidence="3"/>
<dbReference type="Pfam" id="PF03070">
    <property type="entry name" value="TENA_THI-4"/>
    <property type="match status" value="1"/>
</dbReference>
<comment type="function">
    <text evidence="3">Ring cyclization and eight-electron oxidation of 3a-(2-amino-2-carboxyethyl)-4,5-dioxo-4,5,6,7,8,9-hexahydroquinoline-7,9-dicarboxylic-acid to PQQ.</text>
</comment>
<dbReference type="Gene3D" id="1.20.910.10">
    <property type="entry name" value="Heme oxygenase-like"/>
    <property type="match status" value="1"/>
</dbReference>
<dbReference type="SUPFAM" id="SSF48613">
    <property type="entry name" value="Heme oxygenase-like"/>
    <property type="match status" value="1"/>
</dbReference>
<dbReference type="NCBIfam" id="TIGR02111">
    <property type="entry name" value="PQQ_syn_pqqC"/>
    <property type="match status" value="1"/>
</dbReference>
<dbReference type="GO" id="GO:0018189">
    <property type="term" value="P:pyrroloquinoline quinone biosynthetic process"/>
    <property type="evidence" value="ECO:0007669"/>
    <property type="project" value="UniProtKB-UniRule"/>
</dbReference>
<feature type="domain" description="Thiaminase-2/PQQC" evidence="4">
    <location>
        <begin position="19"/>
        <end position="229"/>
    </location>
</feature>
<comment type="similarity">
    <text evidence="3">Belongs to the PqqC family.</text>
</comment>
<dbReference type="RefSeq" id="WP_121171266.1">
    <property type="nucleotide sequence ID" value="NZ_RBIN01000002.1"/>
</dbReference>
<evidence type="ECO:0000256" key="1">
    <source>
        <dbReference type="ARBA" id="ARBA00022905"/>
    </source>
</evidence>
<evidence type="ECO:0000256" key="3">
    <source>
        <dbReference type="HAMAP-Rule" id="MF_00654"/>
    </source>
</evidence>
<dbReference type="InterPro" id="IPR016084">
    <property type="entry name" value="Haem_Oase-like_multi-hlx"/>
</dbReference>
<dbReference type="PANTHER" id="PTHR40279:SF3">
    <property type="entry name" value="4-AMINOBENZOATE SYNTHASE"/>
    <property type="match status" value="1"/>
</dbReference>
<proteinExistence type="inferred from homology"/>
<evidence type="ECO:0000256" key="2">
    <source>
        <dbReference type="ARBA" id="ARBA00023002"/>
    </source>
</evidence>
<keyword evidence="6" id="KW-1185">Reference proteome</keyword>
<comment type="caution">
    <text evidence="5">The sequence shown here is derived from an EMBL/GenBank/DDBJ whole genome shotgun (WGS) entry which is preliminary data.</text>
</comment>
<sequence>MNQPSGTAAEPLGADALEARLREIGEQRYHHRHPFQLMLQNGELDRRQVRAWALNRYYYQAMIPIKDASLMARLEDPEWRREWRTRLVDHDGEAPGEGGIERWLKLTDGLGLERELVQSGRAILPGTRFAVDAYVHFVRDRSLLEAIASSLTELFSPKVIGTRVSGMLAHYDFISEETLAYFQPRLTQAPRDAEMALGYVREHARRPDQQQAVMAALEFKCDVLWSMLDALQHAYVHGHVPPGAWEGEQGLIAGATP</sequence>
<dbReference type="GO" id="GO:0033732">
    <property type="term" value="F:pyrroloquinoline-quinone synthase activity"/>
    <property type="evidence" value="ECO:0007669"/>
    <property type="project" value="UniProtKB-EC"/>
</dbReference>
<evidence type="ECO:0000313" key="6">
    <source>
        <dbReference type="Proteomes" id="UP000281975"/>
    </source>
</evidence>
<protein>
    <recommendedName>
        <fullName evidence="3">Pyrroloquinoline-quinone synthase</fullName>
        <ecNumber evidence="3">1.3.3.11</ecNumber>
    </recommendedName>
    <alternativeName>
        <fullName evidence="3">Coenzyme PQQ synthesis protein C</fullName>
    </alternativeName>
    <alternativeName>
        <fullName evidence="3">Pyrroloquinoline quinone biosynthesis protein C</fullName>
    </alternativeName>
</protein>
<dbReference type="InterPro" id="IPR011845">
    <property type="entry name" value="PqqC"/>
</dbReference>
<dbReference type="AlphaFoldDB" id="A0A420WZB0"/>
<evidence type="ECO:0000259" key="4">
    <source>
        <dbReference type="Pfam" id="PF03070"/>
    </source>
</evidence>
<comment type="catalytic activity">
    <reaction evidence="3">
        <text>6-(2-amino-2-carboxyethyl)-7,8-dioxo-1,2,3,4,7,8-hexahydroquinoline-2,4-dicarboxylate + 3 O2 = pyrroloquinoline quinone + 2 H2O2 + 2 H2O + H(+)</text>
        <dbReference type="Rhea" id="RHEA:10692"/>
        <dbReference type="ChEBI" id="CHEBI:15377"/>
        <dbReference type="ChEBI" id="CHEBI:15378"/>
        <dbReference type="ChEBI" id="CHEBI:15379"/>
        <dbReference type="ChEBI" id="CHEBI:16240"/>
        <dbReference type="ChEBI" id="CHEBI:58442"/>
        <dbReference type="ChEBI" id="CHEBI:58778"/>
        <dbReference type="EC" id="1.3.3.11"/>
    </reaction>
</comment>
<dbReference type="UniPathway" id="UPA00539"/>
<keyword evidence="2 3" id="KW-0560">Oxidoreductase</keyword>
<dbReference type="HAMAP" id="MF_00654">
    <property type="entry name" value="PQQ_syn_PqqC"/>
    <property type="match status" value="1"/>
</dbReference>
<keyword evidence="1 3" id="KW-0884">PQQ biosynthesis</keyword>
<dbReference type="InterPro" id="IPR039068">
    <property type="entry name" value="PqqC-like"/>
</dbReference>
<name>A0A420WZB0_9GAMM</name>
<dbReference type="OrthoDB" id="9800756at2"/>
<accession>A0A420WZB0</accession>
<reference evidence="5 6" key="1">
    <citation type="submission" date="2018-10" db="EMBL/GenBank/DDBJ databases">
        <title>Genomic Encyclopedia of Type Strains, Phase IV (KMG-IV): sequencing the most valuable type-strain genomes for metagenomic binning, comparative biology and taxonomic classification.</title>
        <authorList>
            <person name="Goeker M."/>
        </authorList>
    </citation>
    <scope>NUCLEOTIDE SEQUENCE [LARGE SCALE GENOMIC DNA]</scope>
    <source>
        <strain evidence="5 6">DSM 23229</strain>
    </source>
</reference>
<dbReference type="InterPro" id="IPR004305">
    <property type="entry name" value="Thiaminase-2/PQQC"/>
</dbReference>
<dbReference type="Proteomes" id="UP000281975">
    <property type="component" value="Unassembled WGS sequence"/>
</dbReference>
<organism evidence="5 6">
    <name type="scientific">Kushneria sinocarnis</name>
    <dbReference type="NCBI Taxonomy" id="595502"/>
    <lineage>
        <taxon>Bacteria</taxon>
        <taxon>Pseudomonadati</taxon>
        <taxon>Pseudomonadota</taxon>
        <taxon>Gammaproteobacteria</taxon>
        <taxon>Oceanospirillales</taxon>
        <taxon>Halomonadaceae</taxon>
        <taxon>Kushneria</taxon>
    </lineage>
</organism>
<dbReference type="PANTHER" id="PTHR40279">
    <property type="entry name" value="PQQC-LIKE PROTEIN"/>
    <property type="match status" value="1"/>
</dbReference>
<dbReference type="EMBL" id="RBIN01000002">
    <property type="protein sequence ID" value="RKR06671.1"/>
    <property type="molecule type" value="Genomic_DNA"/>
</dbReference>